<gene>
    <name evidence="2" type="ORF">F3S47_09535</name>
</gene>
<comment type="caution">
    <text evidence="2">The sequence shown here is derived from an EMBL/GenBank/DDBJ whole genome shotgun (WGS) entry which is preliminary data.</text>
</comment>
<dbReference type="InterPro" id="IPR010836">
    <property type="entry name" value="SapC"/>
</dbReference>
<dbReference type="AlphaFoldDB" id="A0A5J5GMF3"/>
<keyword evidence="3" id="KW-1185">Reference proteome</keyword>
<sequence>MTKQLLIYESVTPVSRVDHRDVAVRRTSSFAFAKGTNSVPLVDVEFAKAAVEMPIVFAPSETGTIPVALLGTARDQCAFVKEDGSWDGAYVPAFFRRYPFVFAVQDGQDRLTLCIDESFEGLNRDGVGERLFDSEGNETSYTNTVLRFAEEYQASFNRTQAFCDRLKEAGLLEDARVDYTLQDGRAGQINGFQRVNPEKLRDLPDEKVVELFRSGDLALIQLHLASMQLVERLVTKATTAMQPAGSEEAGDASDASEETAEVH</sequence>
<feature type="compositionally biased region" description="Acidic residues" evidence="1">
    <location>
        <begin position="248"/>
        <end position="263"/>
    </location>
</feature>
<evidence type="ECO:0000313" key="2">
    <source>
        <dbReference type="EMBL" id="KAA9009471.1"/>
    </source>
</evidence>
<organism evidence="2 3">
    <name type="scientific">Histidinibacterium aquaticum</name>
    <dbReference type="NCBI Taxonomy" id="2613962"/>
    <lineage>
        <taxon>Bacteria</taxon>
        <taxon>Pseudomonadati</taxon>
        <taxon>Pseudomonadota</taxon>
        <taxon>Alphaproteobacteria</taxon>
        <taxon>Rhodobacterales</taxon>
        <taxon>Paracoccaceae</taxon>
        <taxon>Histidinibacterium</taxon>
    </lineage>
</organism>
<evidence type="ECO:0000313" key="3">
    <source>
        <dbReference type="Proteomes" id="UP000326554"/>
    </source>
</evidence>
<reference evidence="2 3" key="1">
    <citation type="submission" date="2019-09" db="EMBL/GenBank/DDBJ databases">
        <authorList>
            <person name="Park J.-S."/>
            <person name="Choi H.-J."/>
        </authorList>
    </citation>
    <scope>NUCLEOTIDE SEQUENCE [LARGE SCALE GENOMIC DNA]</scope>
    <source>
        <strain evidence="2 3">176SS1-4</strain>
    </source>
</reference>
<protein>
    <submittedName>
        <fullName evidence="2">SapC family protein</fullName>
    </submittedName>
</protein>
<name>A0A5J5GMF3_9RHOB</name>
<dbReference type="EMBL" id="VYQE01000002">
    <property type="protein sequence ID" value="KAA9009471.1"/>
    <property type="molecule type" value="Genomic_DNA"/>
</dbReference>
<dbReference type="Proteomes" id="UP000326554">
    <property type="component" value="Unassembled WGS sequence"/>
</dbReference>
<dbReference type="Pfam" id="PF07277">
    <property type="entry name" value="SapC"/>
    <property type="match status" value="1"/>
</dbReference>
<evidence type="ECO:0000256" key="1">
    <source>
        <dbReference type="SAM" id="MobiDB-lite"/>
    </source>
</evidence>
<proteinExistence type="predicted"/>
<accession>A0A5J5GMF3</accession>
<dbReference type="RefSeq" id="WP_150445005.1">
    <property type="nucleotide sequence ID" value="NZ_VYQE01000002.1"/>
</dbReference>
<feature type="region of interest" description="Disordered" evidence="1">
    <location>
        <begin position="241"/>
        <end position="263"/>
    </location>
</feature>